<dbReference type="SMART" id="SM00431">
    <property type="entry name" value="SCAN"/>
    <property type="match status" value="1"/>
</dbReference>
<gene>
    <name evidence="3" type="primary">LOC100916972</name>
</gene>
<dbReference type="GeneTree" id="ENSGT00940000166594"/>
<dbReference type="Ensembl" id="ENSSHAT00000033773.1">
    <property type="protein sequence ID" value="ENSSHAP00000035966.1"/>
    <property type="gene ID" value="ENSSHAG00000001927.2"/>
</dbReference>
<dbReference type="Pfam" id="PF02023">
    <property type="entry name" value="SCAN"/>
    <property type="match status" value="1"/>
</dbReference>
<dbReference type="CDD" id="cd07936">
    <property type="entry name" value="SCAN"/>
    <property type="match status" value="1"/>
</dbReference>
<organism evidence="3 4">
    <name type="scientific">Sarcophilus harrisii</name>
    <name type="common">Tasmanian devil</name>
    <name type="synonym">Sarcophilus laniarius</name>
    <dbReference type="NCBI Taxonomy" id="9305"/>
    <lineage>
        <taxon>Eukaryota</taxon>
        <taxon>Metazoa</taxon>
        <taxon>Chordata</taxon>
        <taxon>Craniata</taxon>
        <taxon>Vertebrata</taxon>
        <taxon>Euteleostomi</taxon>
        <taxon>Mammalia</taxon>
        <taxon>Metatheria</taxon>
        <taxon>Dasyuromorphia</taxon>
        <taxon>Dasyuridae</taxon>
        <taxon>Sarcophilus</taxon>
    </lineage>
</organism>
<dbReference type="PROSITE" id="PS50804">
    <property type="entry name" value="SCAN_BOX"/>
    <property type="match status" value="1"/>
</dbReference>
<dbReference type="PANTHER" id="PTHR45935">
    <property type="entry name" value="PROTEIN ZBED8-RELATED"/>
    <property type="match status" value="1"/>
</dbReference>
<reference evidence="3 4" key="1">
    <citation type="journal article" date="2011" name="Proc. Natl. Acad. Sci. U.S.A.">
        <title>Genetic diversity and population structure of the endangered marsupial Sarcophilus harrisii (Tasmanian devil).</title>
        <authorList>
            <person name="Miller W."/>
            <person name="Hayes V.M."/>
            <person name="Ratan A."/>
            <person name="Petersen D.C."/>
            <person name="Wittekindt N.E."/>
            <person name="Miller J."/>
            <person name="Walenz B."/>
            <person name="Knight J."/>
            <person name="Qi J."/>
            <person name="Zhao F."/>
            <person name="Wang Q."/>
            <person name="Bedoya-Reina O.C."/>
            <person name="Katiyar N."/>
            <person name="Tomsho L.P."/>
            <person name="Kasson L.M."/>
            <person name="Hardie R.A."/>
            <person name="Woodbridge P."/>
            <person name="Tindall E.A."/>
            <person name="Bertelsen M.F."/>
            <person name="Dixon D."/>
            <person name="Pyecroft S."/>
            <person name="Helgen K.M."/>
            <person name="Lesk A.M."/>
            <person name="Pringle T.H."/>
            <person name="Patterson N."/>
            <person name="Zhang Y."/>
            <person name="Kreiss A."/>
            <person name="Woods G.M."/>
            <person name="Jones M.E."/>
            <person name="Schuster S.C."/>
        </authorList>
    </citation>
    <scope>NUCLEOTIDE SEQUENCE [LARGE SCALE GENOMIC DNA]</scope>
</reference>
<accession>A0A7N4PCZ0</accession>
<keyword evidence="4" id="KW-1185">Reference proteome</keyword>
<dbReference type="SUPFAM" id="SSF47353">
    <property type="entry name" value="Retrovirus capsid dimerization domain-like"/>
    <property type="match status" value="1"/>
</dbReference>
<evidence type="ECO:0000256" key="1">
    <source>
        <dbReference type="ARBA" id="ARBA00023242"/>
    </source>
</evidence>
<name>A0A7N4PCZ0_SARHA</name>
<feature type="domain" description="SCAN box" evidence="2">
    <location>
        <begin position="39"/>
        <end position="121"/>
    </location>
</feature>
<dbReference type="FunFam" id="1.10.4020.10:FF:000001">
    <property type="entry name" value="zinc finger protein 263 isoform X1"/>
    <property type="match status" value="1"/>
</dbReference>
<dbReference type="InterPro" id="IPR038269">
    <property type="entry name" value="SCAN_sf"/>
</dbReference>
<dbReference type="Gene3D" id="1.10.4020.10">
    <property type="entry name" value="DNA breaking-rejoining enzymes"/>
    <property type="match status" value="1"/>
</dbReference>
<proteinExistence type="predicted"/>
<dbReference type="Proteomes" id="UP000007648">
    <property type="component" value="Unassembled WGS sequence"/>
</dbReference>
<sequence>MTAEVRKAMCLGVQEKRDDPWGPGSSLQQDSQISYEVFRQRFRQLCYHETSGPQEALSQLRDLCGRWLRPDMNTKMQILELLVLEQFITILPREIRMWVQLHHPESGEEAVAMVKDFQRHLDGPGQKNVIMSVKMKSPLQSK</sequence>
<reference evidence="3" key="2">
    <citation type="submission" date="2025-08" db="UniProtKB">
        <authorList>
            <consortium name="Ensembl"/>
        </authorList>
    </citation>
    <scope>IDENTIFICATION</scope>
</reference>
<protein>
    <recommendedName>
        <fullName evidence="2">SCAN box domain-containing protein</fullName>
    </recommendedName>
</protein>
<evidence type="ECO:0000313" key="3">
    <source>
        <dbReference type="Ensembl" id="ENSSHAP00000035966.1"/>
    </source>
</evidence>
<keyword evidence="1" id="KW-0539">Nucleus</keyword>
<evidence type="ECO:0000259" key="2">
    <source>
        <dbReference type="PROSITE" id="PS50804"/>
    </source>
</evidence>
<evidence type="ECO:0000313" key="4">
    <source>
        <dbReference type="Proteomes" id="UP000007648"/>
    </source>
</evidence>
<dbReference type="InterPro" id="IPR050916">
    <property type="entry name" value="SCAN-C2H2_zinc_finger"/>
</dbReference>
<reference evidence="3" key="3">
    <citation type="submission" date="2025-09" db="UniProtKB">
        <authorList>
            <consortium name="Ensembl"/>
        </authorList>
    </citation>
    <scope>IDENTIFICATION</scope>
</reference>
<dbReference type="PANTHER" id="PTHR45935:SF28">
    <property type="entry name" value="SCAN DOMAIN-CONTAINING PROTEIN 3"/>
    <property type="match status" value="1"/>
</dbReference>
<dbReference type="InterPro" id="IPR003309">
    <property type="entry name" value="SCAN_dom"/>
</dbReference>
<dbReference type="AlphaFoldDB" id="A0A7N4PCZ0"/>